<comment type="caution">
    <text evidence="2">The sequence shown here is derived from an EMBL/GenBank/DDBJ whole genome shotgun (WGS) entry which is preliminary data.</text>
</comment>
<protein>
    <submittedName>
        <fullName evidence="2">Uncharacterized protein</fullName>
    </submittedName>
</protein>
<evidence type="ECO:0000313" key="3">
    <source>
        <dbReference type="Proteomes" id="UP000654482"/>
    </source>
</evidence>
<sequence>MRKHYNLEFKDFEDIEDIIRKLEDPDLKLPEQLKRNLIILARQARYRVTSAEFKIRNFEKEIAYWFDESMNRASGVYTRNAKGFALLIGFFVAVCANADTLNMINRLNTEPILRSAVNDVAQRVVEEKENCNDRQCLEDLGLDETLSLPVGWDFSSSRYPKLHKQQSNIFLVILGWIFTAIALSMGAPFWFDLLNRFVNVRNTGKKPKTMVEQDEEE</sequence>
<keyword evidence="1" id="KW-0472">Membrane</keyword>
<dbReference type="RefSeq" id="WP_194029919.1">
    <property type="nucleotide sequence ID" value="NZ_JADEWZ010000017.1"/>
</dbReference>
<dbReference type="Proteomes" id="UP000654482">
    <property type="component" value="Unassembled WGS sequence"/>
</dbReference>
<evidence type="ECO:0000256" key="1">
    <source>
        <dbReference type="SAM" id="Phobius"/>
    </source>
</evidence>
<gene>
    <name evidence="2" type="ORF">IQ249_12870</name>
</gene>
<feature type="transmembrane region" description="Helical" evidence="1">
    <location>
        <begin position="168"/>
        <end position="191"/>
    </location>
</feature>
<dbReference type="EMBL" id="JADEWZ010000017">
    <property type="protein sequence ID" value="MBE9116792.1"/>
    <property type="molecule type" value="Genomic_DNA"/>
</dbReference>
<name>A0A8J7ITE1_9CYAN</name>
<proteinExistence type="predicted"/>
<keyword evidence="1" id="KW-1133">Transmembrane helix</keyword>
<keyword evidence="1" id="KW-0812">Transmembrane</keyword>
<reference evidence="2" key="1">
    <citation type="submission" date="2020-10" db="EMBL/GenBank/DDBJ databases">
        <authorList>
            <person name="Castelo-Branco R."/>
            <person name="Eusebio N."/>
            <person name="Adriana R."/>
            <person name="Vieira A."/>
            <person name="Brugerolle De Fraissinette N."/>
            <person name="Rezende De Castro R."/>
            <person name="Schneider M.P."/>
            <person name="Vasconcelos V."/>
            <person name="Leao P.N."/>
        </authorList>
    </citation>
    <scope>NUCLEOTIDE SEQUENCE</scope>
    <source>
        <strain evidence="2">LEGE 07157</strain>
    </source>
</reference>
<organism evidence="2 3">
    <name type="scientific">Lusitaniella coriacea LEGE 07157</name>
    <dbReference type="NCBI Taxonomy" id="945747"/>
    <lineage>
        <taxon>Bacteria</taxon>
        <taxon>Bacillati</taxon>
        <taxon>Cyanobacteriota</taxon>
        <taxon>Cyanophyceae</taxon>
        <taxon>Spirulinales</taxon>
        <taxon>Lusitaniellaceae</taxon>
        <taxon>Lusitaniella</taxon>
    </lineage>
</organism>
<dbReference type="AlphaFoldDB" id="A0A8J7ITE1"/>
<keyword evidence="3" id="KW-1185">Reference proteome</keyword>
<accession>A0A8J7ITE1</accession>
<evidence type="ECO:0000313" key="2">
    <source>
        <dbReference type="EMBL" id="MBE9116792.1"/>
    </source>
</evidence>